<name>A0A371GA94_MUCPR</name>
<comment type="caution">
    <text evidence="1">The sequence shown here is derived from an EMBL/GenBank/DDBJ whole genome shotgun (WGS) entry which is preliminary data.</text>
</comment>
<feature type="non-terminal residue" evidence="1">
    <location>
        <position position="1"/>
    </location>
</feature>
<accession>A0A371GA94</accession>
<evidence type="ECO:0000313" key="2">
    <source>
        <dbReference type="Proteomes" id="UP000257109"/>
    </source>
</evidence>
<dbReference type="EMBL" id="QJKJ01006221">
    <property type="protein sequence ID" value="RDX87468.1"/>
    <property type="molecule type" value="Genomic_DNA"/>
</dbReference>
<dbReference type="Proteomes" id="UP000257109">
    <property type="component" value="Unassembled WGS sequence"/>
</dbReference>
<dbReference type="OrthoDB" id="1750575at2759"/>
<gene>
    <name evidence="1" type="ORF">CR513_31055</name>
</gene>
<proteinExistence type="predicted"/>
<protein>
    <submittedName>
        <fullName evidence="1">Mitochondrial protein</fullName>
    </submittedName>
</protein>
<dbReference type="PANTHER" id="PTHR11439">
    <property type="entry name" value="GAG-POL-RELATED RETROTRANSPOSON"/>
    <property type="match status" value="1"/>
</dbReference>
<sequence length="209" mass="24580">MESLKPISMSVEEKLKLNKESEGKMVDAAQYKSSIGSLRYLTTTRSTIVFGINLLSRFMEEPRVCYLQEVKRILLYIKDILTNIGVFKEITKILEVIHQKKNTPIEIFCDYKSTIILKDKAIILGLNELPNSVDSSRLNDHNYLQWAWYIHTTLKGCKKLSHIEGSDTPRDKDYLIMTWLWNYMTPKISRNYMFYSSICEIWEKLIETY</sequence>
<dbReference type="PANTHER" id="PTHR11439:SF483">
    <property type="entry name" value="PEPTIDE SYNTHASE GLIP-LIKE, PUTATIVE (AFU_ORTHOLOGUE AFUA_3G12920)-RELATED"/>
    <property type="match status" value="1"/>
</dbReference>
<keyword evidence="2" id="KW-1185">Reference proteome</keyword>
<evidence type="ECO:0000313" key="1">
    <source>
        <dbReference type="EMBL" id="RDX87468.1"/>
    </source>
</evidence>
<reference evidence="1" key="1">
    <citation type="submission" date="2018-05" db="EMBL/GenBank/DDBJ databases">
        <title>Draft genome of Mucuna pruriens seed.</title>
        <authorList>
            <person name="Nnadi N.E."/>
            <person name="Vos R."/>
            <person name="Hasami M.H."/>
            <person name="Devisetty U.K."/>
            <person name="Aguiy J.C."/>
        </authorList>
    </citation>
    <scope>NUCLEOTIDE SEQUENCE [LARGE SCALE GENOMIC DNA]</scope>
    <source>
        <strain evidence="1">JCA_2017</strain>
    </source>
</reference>
<organism evidence="1 2">
    <name type="scientific">Mucuna pruriens</name>
    <name type="common">Velvet bean</name>
    <name type="synonym">Dolichos pruriens</name>
    <dbReference type="NCBI Taxonomy" id="157652"/>
    <lineage>
        <taxon>Eukaryota</taxon>
        <taxon>Viridiplantae</taxon>
        <taxon>Streptophyta</taxon>
        <taxon>Embryophyta</taxon>
        <taxon>Tracheophyta</taxon>
        <taxon>Spermatophyta</taxon>
        <taxon>Magnoliopsida</taxon>
        <taxon>eudicotyledons</taxon>
        <taxon>Gunneridae</taxon>
        <taxon>Pentapetalae</taxon>
        <taxon>rosids</taxon>
        <taxon>fabids</taxon>
        <taxon>Fabales</taxon>
        <taxon>Fabaceae</taxon>
        <taxon>Papilionoideae</taxon>
        <taxon>50 kb inversion clade</taxon>
        <taxon>NPAAA clade</taxon>
        <taxon>indigoferoid/millettioid clade</taxon>
        <taxon>Phaseoleae</taxon>
        <taxon>Mucuna</taxon>
    </lineage>
</organism>
<dbReference type="AlphaFoldDB" id="A0A371GA94"/>